<keyword evidence="12" id="KW-1185">Reference proteome</keyword>
<dbReference type="InterPro" id="IPR012852">
    <property type="entry name" value="CALCOCO1-like"/>
</dbReference>
<protein>
    <recommendedName>
        <fullName evidence="13">Calcium binding and coiled-coil domain 1b</fullName>
    </recommendedName>
</protein>
<keyword evidence="4 7" id="KW-0175">Coiled coil</keyword>
<comment type="subcellular location">
    <subcellularLocation>
        <location evidence="2">Cytoplasm</location>
    </subcellularLocation>
    <subcellularLocation>
        <location evidence="1">Nucleus</location>
    </subcellularLocation>
</comment>
<evidence type="ECO:0000313" key="12">
    <source>
        <dbReference type="Proteomes" id="UP001239994"/>
    </source>
</evidence>
<feature type="compositionally biased region" description="Basic and acidic residues" evidence="8">
    <location>
        <begin position="558"/>
        <end position="584"/>
    </location>
</feature>
<dbReference type="PANTHER" id="PTHR31915:SF5">
    <property type="entry name" value="CALCIUM-BINDING AND COILED-COIL DOMAIN-CONTAINING PROTEIN 1"/>
    <property type="match status" value="1"/>
</dbReference>
<dbReference type="AlphaFoldDB" id="A0AAD9E0F5"/>
<feature type="compositionally biased region" description="Basic and acidic residues" evidence="8">
    <location>
        <begin position="591"/>
        <end position="608"/>
    </location>
</feature>
<keyword evidence="3" id="KW-0963">Cytoplasm</keyword>
<name>A0AAD9E0F5_9TELE</name>
<dbReference type="InterPro" id="IPR041611">
    <property type="entry name" value="SKICH"/>
</dbReference>
<evidence type="ECO:0000256" key="1">
    <source>
        <dbReference type="ARBA" id="ARBA00004123"/>
    </source>
</evidence>
<keyword evidence="5" id="KW-0539">Nucleus</keyword>
<dbReference type="EMBL" id="JAROKS010000011">
    <property type="protein sequence ID" value="KAK1799818.1"/>
    <property type="molecule type" value="Genomic_DNA"/>
</dbReference>
<dbReference type="Gene3D" id="2.60.40.2840">
    <property type="match status" value="1"/>
</dbReference>
<evidence type="ECO:0000259" key="10">
    <source>
        <dbReference type="Pfam" id="PF17751"/>
    </source>
</evidence>
<feature type="coiled-coil region" evidence="7">
    <location>
        <begin position="166"/>
        <end position="344"/>
    </location>
</feature>
<dbReference type="PANTHER" id="PTHR31915">
    <property type="entry name" value="SKICH DOMAIN-CONTAINING PROTEIN"/>
    <property type="match status" value="1"/>
</dbReference>
<dbReference type="GO" id="GO:0005634">
    <property type="term" value="C:nucleus"/>
    <property type="evidence" value="ECO:0007669"/>
    <property type="project" value="UniProtKB-SubCell"/>
</dbReference>
<evidence type="ECO:0000256" key="5">
    <source>
        <dbReference type="ARBA" id="ARBA00023242"/>
    </source>
</evidence>
<evidence type="ECO:0000256" key="7">
    <source>
        <dbReference type="SAM" id="Coils"/>
    </source>
</evidence>
<evidence type="ECO:0000256" key="4">
    <source>
        <dbReference type="ARBA" id="ARBA00023054"/>
    </source>
</evidence>
<dbReference type="Pfam" id="PF07888">
    <property type="entry name" value="CALCOCO1"/>
    <property type="match status" value="1"/>
</dbReference>
<feature type="coiled-coil region" evidence="7">
    <location>
        <begin position="391"/>
        <end position="465"/>
    </location>
</feature>
<dbReference type="Proteomes" id="UP001239994">
    <property type="component" value="Unassembled WGS sequence"/>
</dbReference>
<feature type="region of interest" description="Disordered" evidence="8">
    <location>
        <begin position="558"/>
        <end position="626"/>
    </location>
</feature>
<dbReference type="Pfam" id="PF17751">
    <property type="entry name" value="SKICH"/>
    <property type="match status" value="1"/>
</dbReference>
<dbReference type="InterPro" id="IPR051002">
    <property type="entry name" value="UBA_autophagy_assoc_protein"/>
</dbReference>
<feature type="compositionally biased region" description="Polar residues" evidence="8">
    <location>
        <begin position="612"/>
        <end position="626"/>
    </location>
</feature>
<evidence type="ECO:0000256" key="6">
    <source>
        <dbReference type="ARBA" id="ARBA00037963"/>
    </source>
</evidence>
<evidence type="ECO:0000259" key="9">
    <source>
        <dbReference type="Pfam" id="PF07888"/>
    </source>
</evidence>
<comment type="similarity">
    <text evidence="6">Belongs to the CALCOCO family.</text>
</comment>
<dbReference type="GO" id="GO:0005737">
    <property type="term" value="C:cytoplasm"/>
    <property type="evidence" value="ECO:0007669"/>
    <property type="project" value="UniProtKB-SubCell"/>
</dbReference>
<organism evidence="11 12">
    <name type="scientific">Electrophorus voltai</name>
    <dbReference type="NCBI Taxonomy" id="2609070"/>
    <lineage>
        <taxon>Eukaryota</taxon>
        <taxon>Metazoa</taxon>
        <taxon>Chordata</taxon>
        <taxon>Craniata</taxon>
        <taxon>Vertebrata</taxon>
        <taxon>Euteleostomi</taxon>
        <taxon>Actinopterygii</taxon>
        <taxon>Neopterygii</taxon>
        <taxon>Teleostei</taxon>
        <taxon>Ostariophysi</taxon>
        <taxon>Gymnotiformes</taxon>
        <taxon>Gymnotoidei</taxon>
        <taxon>Gymnotidae</taxon>
        <taxon>Electrophorus</taxon>
    </lineage>
</organism>
<dbReference type="GO" id="GO:0045944">
    <property type="term" value="P:positive regulation of transcription by RNA polymerase II"/>
    <property type="evidence" value="ECO:0007669"/>
    <property type="project" value="TreeGrafter"/>
</dbReference>
<sequence>MLLVRRVGTEEKDWQIATFSKKVMKSSGEYDFADVSSSGNLEGETGMTRGLNLVGFKNAGITFVLSVGWTSVRNYYTFAWALAPDGYTGDTDMNCNVVFQPSYLPNPGGTAFQFVYVDEMGQICGVSSHFTFCAPRPLDELVTLEEEMNGEEENEGDDLLLVVPKAEILQSLLEACQKELKQVQKKFEAATEEVEKYRKTDESERNNFGKERTEMKNEIEELRGSLRCSMEKIERMEEKQKDVLMCHEKISTDLRGLLVERTEKQQQIKDLEEELSNLTLQKQETELELDRMKERIKKMNTQRKDEEDERRNLQIESKQVQDELRALKERLEASERSTEALRRDLSELGALQGHSHAELHQARLQAAQMTLQLSQANLALREGQAAWAQERESMRQNSELDKDRLQKLSRELQKKEEWLQEERLEREKLEVELGSQKDCNRVNNVHELRASLRAIQKEREQHQLERQAHLSCLSKNYTIYILLNGLPNLFILSICCLLKHRSSWITFVCCSFDWRGRLMPSGQRQHLAHLVMNIDNAETSMERSPLEKAHEIQLLIQKEKDENQEEARVDSLPEPTENHKKETDREEMEGLDLRSHSDPNTSEDKQLLKSEVNGNKVSELTDSPLW</sequence>
<evidence type="ECO:0008006" key="13">
    <source>
        <dbReference type="Google" id="ProtNLM"/>
    </source>
</evidence>
<gene>
    <name evidence="11" type="ORF">P4O66_006346</name>
</gene>
<proteinExistence type="inferred from homology"/>
<evidence type="ECO:0000313" key="11">
    <source>
        <dbReference type="EMBL" id="KAK1799818.1"/>
    </source>
</evidence>
<dbReference type="GO" id="GO:0003713">
    <property type="term" value="F:transcription coactivator activity"/>
    <property type="evidence" value="ECO:0007669"/>
    <property type="project" value="TreeGrafter"/>
</dbReference>
<accession>A0AAD9E0F5</accession>
<evidence type="ECO:0000256" key="3">
    <source>
        <dbReference type="ARBA" id="ARBA00022490"/>
    </source>
</evidence>
<evidence type="ECO:0000256" key="8">
    <source>
        <dbReference type="SAM" id="MobiDB-lite"/>
    </source>
</evidence>
<feature type="domain" description="SKICH" evidence="10">
    <location>
        <begin position="67"/>
        <end position="132"/>
    </location>
</feature>
<reference evidence="11" key="1">
    <citation type="submission" date="2023-03" db="EMBL/GenBank/DDBJ databases">
        <title>Electrophorus voltai genome.</title>
        <authorList>
            <person name="Bian C."/>
        </authorList>
    </citation>
    <scope>NUCLEOTIDE SEQUENCE</scope>
    <source>
        <strain evidence="11">CB-2022</strain>
        <tissue evidence="11">Muscle</tissue>
    </source>
</reference>
<feature type="domain" description="Calcium binding and coiled-coil" evidence="9">
    <location>
        <begin position="315"/>
        <end position="470"/>
    </location>
</feature>
<comment type="caution">
    <text evidence="11">The sequence shown here is derived from an EMBL/GenBank/DDBJ whole genome shotgun (WGS) entry which is preliminary data.</text>
</comment>
<evidence type="ECO:0000256" key="2">
    <source>
        <dbReference type="ARBA" id="ARBA00004496"/>
    </source>
</evidence>